<dbReference type="InterPro" id="IPR028995">
    <property type="entry name" value="Glyco_hydro_57/38_cen_sf"/>
</dbReference>
<dbReference type="InterPro" id="IPR013780">
    <property type="entry name" value="Glyco_hydro_b"/>
</dbReference>
<proteinExistence type="inferred from homology"/>
<evidence type="ECO:0000313" key="6">
    <source>
        <dbReference type="EMBL" id="SHE95618.1"/>
    </source>
</evidence>
<dbReference type="InterPro" id="IPR054723">
    <property type="entry name" value="Ams1-like_N"/>
</dbReference>
<dbReference type="SUPFAM" id="SSF88713">
    <property type="entry name" value="Glycoside hydrolase/deacetylase"/>
    <property type="match status" value="1"/>
</dbReference>
<dbReference type="InterPro" id="IPR037094">
    <property type="entry name" value="Glyco_hydro_38_cen_sf"/>
</dbReference>
<feature type="domain" description="Glycoside hydrolase family 38 central" evidence="5">
    <location>
        <begin position="520"/>
        <end position="597"/>
    </location>
</feature>
<dbReference type="GO" id="GO:0004559">
    <property type="term" value="F:alpha-mannosidase activity"/>
    <property type="evidence" value="ECO:0007669"/>
    <property type="project" value="InterPro"/>
</dbReference>
<dbReference type="Pfam" id="PF17677">
    <property type="entry name" value="Glyco_hydro38C2"/>
    <property type="match status" value="1"/>
</dbReference>
<evidence type="ECO:0000256" key="2">
    <source>
        <dbReference type="ARBA" id="ARBA00022723"/>
    </source>
</evidence>
<comment type="similarity">
    <text evidence="1">Belongs to the glycosyl hydrolase 38 family.</text>
</comment>
<dbReference type="Gene3D" id="2.70.98.30">
    <property type="entry name" value="Golgi alpha-mannosidase II, domain 4"/>
    <property type="match status" value="1"/>
</dbReference>
<keyword evidence="3" id="KW-0378">Hydrolase</keyword>
<dbReference type="AlphaFoldDB" id="A0A1M4XQA5"/>
<evidence type="ECO:0000256" key="3">
    <source>
        <dbReference type="ARBA" id="ARBA00022801"/>
    </source>
</evidence>
<dbReference type="Pfam" id="PF09261">
    <property type="entry name" value="Alpha-mann_mid"/>
    <property type="match status" value="1"/>
</dbReference>
<accession>A0A1M4XQA5</accession>
<organism evidence="6 7">
    <name type="scientific">Caldanaerobius fijiensis DSM 17918</name>
    <dbReference type="NCBI Taxonomy" id="1121256"/>
    <lineage>
        <taxon>Bacteria</taxon>
        <taxon>Bacillati</taxon>
        <taxon>Bacillota</taxon>
        <taxon>Clostridia</taxon>
        <taxon>Thermoanaerobacterales</taxon>
        <taxon>Thermoanaerobacteraceae</taxon>
        <taxon>Caldanaerobius</taxon>
    </lineage>
</organism>
<dbReference type="PANTHER" id="PTHR46017:SF1">
    <property type="entry name" value="ALPHA-MANNOSIDASE 2C1"/>
    <property type="match status" value="1"/>
</dbReference>
<dbReference type="SUPFAM" id="SSF88688">
    <property type="entry name" value="Families 57/38 glycoside transferase middle domain"/>
    <property type="match status" value="1"/>
</dbReference>
<dbReference type="Gene3D" id="2.60.40.2220">
    <property type="match status" value="1"/>
</dbReference>
<dbReference type="InterPro" id="IPR027291">
    <property type="entry name" value="Glyco_hydro_38_N_sf"/>
</dbReference>
<dbReference type="Gene3D" id="3.20.110.10">
    <property type="entry name" value="Glycoside hydrolase 38, N terminal domain"/>
    <property type="match status" value="1"/>
</dbReference>
<dbReference type="InterPro" id="IPR011330">
    <property type="entry name" value="Glyco_hydro/deAcase_b/a-brl"/>
</dbReference>
<dbReference type="Pfam" id="PF22907">
    <property type="entry name" value="Ams1-like_1st"/>
    <property type="match status" value="1"/>
</dbReference>
<dbReference type="Proteomes" id="UP000184088">
    <property type="component" value="Unassembled WGS sequence"/>
</dbReference>
<dbReference type="InterPro" id="IPR011682">
    <property type="entry name" value="Glyco_hydro_38_C"/>
</dbReference>
<keyword evidence="7" id="KW-1185">Reference proteome</keyword>
<sequence>MLNKIEQIKGYMYKKAIVLDEWQTREGIYIQPGQYKVEDEEWKTIKIGEEWVAKDDTTRWFKKTVVIPQDFDGQKVVLDIEVGGEGLVYINGEIRQGIVTYVQPRDEKRSRVLIAEKAKGGDTLEILIEAGLNYGEYAGYRARGIPFMKYTFRKALLAVVDPLVEKYYFDARVTYDALEVLRGSIYSMWLPREVVQALSLLRKDDVLSLKVLDALESSLAAVDIDFDRERLVSTLEEADKILMDKLNAIHYIPEATVLLVGHSHIDTAWLWPLKETVRKCARTFSNTVALMDEYPEHHFVQSQPQLYEYTKEYYPELYKKIKEKVAEGRWELIGNMWVESDTNVPSGESLVRQILYGRKFFQNEFGRFSRILWMPDVFGYSWALPQIIKRSGMEYFMTSKLLNNDTNKFPYTLFWWQGIDGTRILAYLQQVSYNGNINPRYINDAWARFNEKASFNEAMGTYGFGDGGGGPTYEMMEYSRRLKNFPGLPRTEISSAEKFFDDARERAVDLPVWNNEMYYEFHRGTYTSQAKNKKNNRKSEFLYRDAEILSSLALQYGKSYPAKEIEYGWKKILLNQFHDILPGSSIHQVYEQCAEDYREILEKGSRIEKDALMAVVDNINTSGCKGIPLIVFNSLSWNRTDVVKAILEGDVVKQLSQRNDLVLVDEKGKEVAFELDGLGDEKAAIIFEAVDVPSMGYKVYELKAEAKTKEDDSLNRETAIKVSKNALENRFFEIQLDDDGNIRSIYDKTAKRQVLSPGGRGNVLQIFEDKPERESAWNIDLEYQKKSWEVNNVVSVDVVCSGPARGVLRIAKKFSSSTITQDIVIYNTIPRIDFETKVDWQETEKMLKAAFDVDVLSPEATYEIAYGNIKRPTHWNTSWDKARFEVPAHKWADLSEGGYGVSILNDCKYGYDIKDNVMRITLLRAPVYPDPVADKGYHEFVYSLYPHQGDWRQGDVVHRGYELNVPLKAVIARSTKEGLLPGSYSFLNLDKQNVVIEVLKRAEDGNGLILRVYESQGIRGDVTITCSIPFKKIVECNLMEEDERDVDACENSFTFYIKPYEIKTFRIL</sequence>
<dbReference type="CDD" id="cd10789">
    <property type="entry name" value="GH38N_AMII_ER_cytosolic"/>
    <property type="match status" value="1"/>
</dbReference>
<dbReference type="Pfam" id="PF07748">
    <property type="entry name" value="Glyco_hydro_38C"/>
    <property type="match status" value="1"/>
</dbReference>
<dbReference type="InterPro" id="IPR000602">
    <property type="entry name" value="Glyco_hydro_38_N"/>
</dbReference>
<dbReference type="EMBL" id="FQVH01000008">
    <property type="protein sequence ID" value="SHE95618.1"/>
    <property type="molecule type" value="Genomic_DNA"/>
</dbReference>
<dbReference type="FunFam" id="2.70.98.30:FF:000010">
    <property type="entry name" value="Cytosolic alpha-mannosidase"/>
    <property type="match status" value="1"/>
</dbReference>
<evidence type="ECO:0000313" key="7">
    <source>
        <dbReference type="Proteomes" id="UP000184088"/>
    </source>
</evidence>
<dbReference type="GO" id="GO:0046872">
    <property type="term" value="F:metal ion binding"/>
    <property type="evidence" value="ECO:0007669"/>
    <property type="project" value="UniProtKB-KW"/>
</dbReference>
<dbReference type="PANTHER" id="PTHR46017">
    <property type="entry name" value="ALPHA-MANNOSIDASE 2C1"/>
    <property type="match status" value="1"/>
</dbReference>
<dbReference type="FunFam" id="3.20.110.10:FF:000002">
    <property type="entry name" value="alpha-mannosidase 2C1 isoform X1"/>
    <property type="match status" value="1"/>
</dbReference>
<dbReference type="GO" id="GO:0006013">
    <property type="term" value="P:mannose metabolic process"/>
    <property type="evidence" value="ECO:0007669"/>
    <property type="project" value="InterPro"/>
</dbReference>
<dbReference type="InterPro" id="IPR041147">
    <property type="entry name" value="GH38_C"/>
</dbReference>
<evidence type="ECO:0000259" key="5">
    <source>
        <dbReference type="SMART" id="SM00872"/>
    </source>
</evidence>
<name>A0A1M4XQA5_9THEO</name>
<dbReference type="Gene3D" id="2.60.40.1180">
    <property type="entry name" value="Golgi alpha-mannosidase II"/>
    <property type="match status" value="1"/>
</dbReference>
<dbReference type="InterPro" id="IPR015341">
    <property type="entry name" value="Glyco_hydro_38_cen"/>
</dbReference>
<keyword evidence="4" id="KW-0326">Glycosidase</keyword>
<keyword evidence="2" id="KW-0479">Metal-binding</keyword>
<reference evidence="6 7" key="1">
    <citation type="submission" date="2016-11" db="EMBL/GenBank/DDBJ databases">
        <authorList>
            <person name="Jaros S."/>
            <person name="Januszkiewicz K."/>
            <person name="Wedrychowicz H."/>
        </authorList>
    </citation>
    <scope>NUCLEOTIDE SEQUENCE [LARGE SCALE GENOMIC DNA]</scope>
    <source>
        <strain evidence="6 7">DSM 17918</strain>
    </source>
</reference>
<protein>
    <submittedName>
        <fullName evidence="6">Alpha-mannosidase</fullName>
    </submittedName>
</protein>
<dbReference type="GO" id="GO:0009313">
    <property type="term" value="P:oligosaccharide catabolic process"/>
    <property type="evidence" value="ECO:0007669"/>
    <property type="project" value="TreeGrafter"/>
</dbReference>
<dbReference type="FunFam" id="1.20.1270.50:FF:000004">
    <property type="entry name" value="alpha-mannosidase 2C1 isoform X1"/>
    <property type="match status" value="1"/>
</dbReference>
<dbReference type="GO" id="GO:0030246">
    <property type="term" value="F:carbohydrate binding"/>
    <property type="evidence" value="ECO:0007669"/>
    <property type="project" value="InterPro"/>
</dbReference>
<dbReference type="SMART" id="SM00872">
    <property type="entry name" value="Alpha-mann_mid"/>
    <property type="match status" value="1"/>
</dbReference>
<evidence type="ECO:0000256" key="1">
    <source>
        <dbReference type="ARBA" id="ARBA00009792"/>
    </source>
</evidence>
<gene>
    <name evidence="6" type="ORF">SAMN02746089_01075</name>
</gene>
<dbReference type="STRING" id="1121256.SAMN02746089_01075"/>
<dbReference type="SUPFAM" id="SSF74650">
    <property type="entry name" value="Galactose mutarotase-like"/>
    <property type="match status" value="1"/>
</dbReference>
<dbReference type="InterPro" id="IPR011013">
    <property type="entry name" value="Gal_mutarotase_sf_dom"/>
</dbReference>
<dbReference type="Gene3D" id="1.20.1270.50">
    <property type="entry name" value="Glycoside hydrolase family 38, central domain"/>
    <property type="match status" value="1"/>
</dbReference>
<dbReference type="Pfam" id="PF01074">
    <property type="entry name" value="Glyco_hydro_38N"/>
    <property type="match status" value="1"/>
</dbReference>
<evidence type="ECO:0000256" key="4">
    <source>
        <dbReference type="ARBA" id="ARBA00023295"/>
    </source>
</evidence>